<gene>
    <name evidence="2" type="ORF">RSOLAG1IB_08946</name>
</gene>
<evidence type="ECO:0000259" key="1">
    <source>
        <dbReference type="Pfam" id="PF00501"/>
    </source>
</evidence>
<dbReference type="PANTHER" id="PTHR43767:SF1">
    <property type="entry name" value="NONRIBOSOMAL PEPTIDE SYNTHASE PES1 (EUROFUNG)-RELATED"/>
    <property type="match status" value="1"/>
</dbReference>
<name>A0A0B7FMK2_THACB</name>
<dbReference type="AlphaFoldDB" id="A0A0B7FMK2"/>
<dbReference type="OrthoDB" id="3220340at2759"/>
<sequence>MSSEPAVPSSMTYPGPKNTDPLTDGELSLLLAIPRAAESTPSSTLFRLPLGPEPSMGLVDATCAEVRSIVACLADTWKSKLADILRKPDEQVCGSSVGPGTTICIMIEPSFHGIFHLLAFWAIGCTVQFVSMSDPVVAISQLNECDCRVMVCSGFDEEWIEAQRKIFNGVIIKLPEEEQAHRLVQSEKLGDANTVRPWPAPQRPTPAIILQSSGTTGIPKIMRMSLYYYTIGQEESGKAYLRLADPNRTHKTPRTHPRLVPVPPYWSSFFIFFIVHLTTATPMSFVYFKNILQLTTGQFIQWAMAHDVGAIGCSSGMLRQITKTTIETHAGFFRSLFSISFGGSAMDNDLSQELDRLKLPIYNVYGNSELGRLLWAPRAPYTHLRPLSSKPLPLVRPISEYSLDGSRYVELWILAATSLHITHHIAHGGVPIKLEPFPGHGPHKDELALNLEDIFQELTIDDGTGSGTETVYVHVGRQTDQLRLGGAGIGHIDASLYEATLESRINSHIGQSGKCPWVLDSVQLFGTNLPCTALVIQLYYNEGAARTLSEDTLKGPPIHELHQLVEETNKVLGLVGRKRVHTERRTLIVGSDGTLVHGPGTEIFDGLCPTLGITHKRTLKRWENVCRFKSWLEGLNFEP</sequence>
<dbReference type="InterPro" id="IPR042099">
    <property type="entry name" value="ANL_N_sf"/>
</dbReference>
<dbReference type="STRING" id="1108050.A0A0B7FMK2"/>
<dbReference type="Gene3D" id="3.40.50.12780">
    <property type="entry name" value="N-terminal domain of ligase-like"/>
    <property type="match status" value="1"/>
</dbReference>
<evidence type="ECO:0000313" key="3">
    <source>
        <dbReference type="Proteomes" id="UP000059188"/>
    </source>
</evidence>
<dbReference type="Proteomes" id="UP000059188">
    <property type="component" value="Unassembled WGS sequence"/>
</dbReference>
<feature type="domain" description="AMP-dependent synthetase/ligase" evidence="1">
    <location>
        <begin position="97"/>
        <end position="380"/>
    </location>
</feature>
<dbReference type="InterPro" id="IPR000873">
    <property type="entry name" value="AMP-dep_synth/lig_dom"/>
</dbReference>
<dbReference type="PANTHER" id="PTHR43767">
    <property type="entry name" value="LONG-CHAIN-FATTY-ACID--COA LIGASE"/>
    <property type="match status" value="1"/>
</dbReference>
<dbReference type="InterPro" id="IPR050237">
    <property type="entry name" value="ATP-dep_AMP-bd_enzyme"/>
</dbReference>
<keyword evidence="3" id="KW-1185">Reference proteome</keyword>
<proteinExistence type="predicted"/>
<dbReference type="Pfam" id="PF00501">
    <property type="entry name" value="AMP-binding"/>
    <property type="match status" value="1"/>
</dbReference>
<dbReference type="InterPro" id="IPR020845">
    <property type="entry name" value="AMP-binding_CS"/>
</dbReference>
<protein>
    <recommendedName>
        <fullName evidence="1">AMP-dependent synthetase/ligase domain-containing protein</fullName>
    </recommendedName>
</protein>
<dbReference type="PROSITE" id="PS00455">
    <property type="entry name" value="AMP_BINDING"/>
    <property type="match status" value="1"/>
</dbReference>
<organism evidence="2 3">
    <name type="scientific">Thanatephorus cucumeris (strain AG1-IB / isolate 7/3/14)</name>
    <name type="common">Lettuce bottom rot fungus</name>
    <name type="synonym">Rhizoctonia solani</name>
    <dbReference type="NCBI Taxonomy" id="1108050"/>
    <lineage>
        <taxon>Eukaryota</taxon>
        <taxon>Fungi</taxon>
        <taxon>Dikarya</taxon>
        <taxon>Basidiomycota</taxon>
        <taxon>Agaricomycotina</taxon>
        <taxon>Agaricomycetes</taxon>
        <taxon>Cantharellales</taxon>
        <taxon>Ceratobasidiaceae</taxon>
        <taxon>Rhizoctonia</taxon>
        <taxon>Rhizoctonia solani AG-1</taxon>
    </lineage>
</organism>
<dbReference type="SUPFAM" id="SSF56801">
    <property type="entry name" value="Acetyl-CoA synthetase-like"/>
    <property type="match status" value="1"/>
</dbReference>
<dbReference type="EMBL" id="LN679135">
    <property type="protein sequence ID" value="CEL58925.1"/>
    <property type="molecule type" value="Genomic_DNA"/>
</dbReference>
<accession>A0A0B7FMK2</accession>
<evidence type="ECO:0000313" key="2">
    <source>
        <dbReference type="EMBL" id="CEL58925.1"/>
    </source>
</evidence>
<reference evidence="2 3" key="1">
    <citation type="submission" date="2014-11" db="EMBL/GenBank/DDBJ databases">
        <authorList>
            <person name="Wibberg Daniel"/>
        </authorList>
    </citation>
    <scope>NUCLEOTIDE SEQUENCE [LARGE SCALE GENOMIC DNA]</scope>
    <source>
        <strain evidence="2">Rhizoctonia solani AG1-IB 7/3/14</strain>
    </source>
</reference>